<reference evidence="9" key="1">
    <citation type="submission" date="2016-07" db="EMBL/GenBank/DDBJ databases">
        <title>Sequence Frankia sp. strain CcI1.17.</title>
        <authorList>
            <person name="Ghodhbane-Gtari F."/>
            <person name="Swanson E."/>
            <person name="Gueddou A."/>
            <person name="Morris K."/>
            <person name="Hezbri K."/>
            <person name="Ktari A."/>
            <person name="Nouioui I."/>
            <person name="Abebe-Akele F."/>
            <person name="Simpson S."/>
            <person name="Thomas K."/>
            <person name="Gtari M."/>
            <person name="Tisa L.S."/>
            <person name="Hurst S."/>
        </authorList>
    </citation>
    <scope>NUCLEOTIDE SEQUENCE [LARGE SCALE GENOMIC DNA]</scope>
    <source>
        <strain evidence="9">Cc1.17</strain>
    </source>
</reference>
<keyword evidence="4 8" id="KW-0067">ATP-binding</keyword>
<dbReference type="InterPro" id="IPR003439">
    <property type="entry name" value="ABC_transporter-like_ATP-bd"/>
</dbReference>
<comment type="caution">
    <text evidence="8">The sequence shown here is derived from an EMBL/GenBank/DDBJ whole genome shotgun (WGS) entry which is preliminary data.</text>
</comment>
<dbReference type="Gene3D" id="3.40.50.300">
    <property type="entry name" value="P-loop containing nucleotide triphosphate hydrolases"/>
    <property type="match status" value="1"/>
</dbReference>
<name>A0A1S1QZ69_9ACTN</name>
<evidence type="ECO:0000256" key="1">
    <source>
        <dbReference type="ARBA" id="ARBA00004202"/>
    </source>
</evidence>
<dbReference type="InterPro" id="IPR027417">
    <property type="entry name" value="P-loop_NTPase"/>
</dbReference>
<protein>
    <submittedName>
        <fullName evidence="8">Multidrug ABC transporter ATP-binding protein</fullName>
    </submittedName>
</protein>
<gene>
    <name evidence="8" type="ORF">CC117_03360</name>
</gene>
<evidence type="ECO:0000256" key="2">
    <source>
        <dbReference type="ARBA" id="ARBA00022448"/>
    </source>
</evidence>
<feature type="domain" description="ABC transporter" evidence="7">
    <location>
        <begin position="13"/>
        <end position="250"/>
    </location>
</feature>
<comment type="subcellular location">
    <subcellularLocation>
        <location evidence="1">Cell membrane</location>
        <topology evidence="1">Peripheral membrane protein</topology>
    </subcellularLocation>
</comment>
<dbReference type="InterPro" id="IPR050763">
    <property type="entry name" value="ABC_transporter_ATP-binding"/>
</dbReference>
<dbReference type="PROSITE" id="PS50893">
    <property type="entry name" value="ABC_TRANSPORTER_2"/>
    <property type="match status" value="1"/>
</dbReference>
<accession>A0A1S1QZ69</accession>
<keyword evidence="2" id="KW-0813">Transport</keyword>
<dbReference type="SMART" id="SM00382">
    <property type="entry name" value="AAA"/>
    <property type="match status" value="1"/>
</dbReference>
<evidence type="ECO:0000313" key="8">
    <source>
        <dbReference type="EMBL" id="OHV38771.1"/>
    </source>
</evidence>
<feature type="region of interest" description="Disordered" evidence="6">
    <location>
        <begin position="252"/>
        <end position="296"/>
    </location>
</feature>
<evidence type="ECO:0000256" key="6">
    <source>
        <dbReference type="SAM" id="MobiDB-lite"/>
    </source>
</evidence>
<keyword evidence="5" id="KW-0046">Antibiotic resistance</keyword>
<dbReference type="Proteomes" id="UP000179627">
    <property type="component" value="Unassembled WGS sequence"/>
</dbReference>
<dbReference type="OrthoDB" id="9804819at2"/>
<dbReference type="PROSITE" id="PS00211">
    <property type="entry name" value="ABC_TRANSPORTER_1"/>
    <property type="match status" value="1"/>
</dbReference>
<proteinExistence type="predicted"/>
<organism evidence="8 9">
    <name type="scientific">Parafrankia colletiae</name>
    <dbReference type="NCBI Taxonomy" id="573497"/>
    <lineage>
        <taxon>Bacteria</taxon>
        <taxon>Bacillati</taxon>
        <taxon>Actinomycetota</taxon>
        <taxon>Actinomycetes</taxon>
        <taxon>Frankiales</taxon>
        <taxon>Frankiaceae</taxon>
        <taxon>Parafrankia</taxon>
    </lineage>
</organism>
<evidence type="ECO:0000256" key="3">
    <source>
        <dbReference type="ARBA" id="ARBA00022741"/>
    </source>
</evidence>
<dbReference type="GO" id="GO:0005524">
    <property type="term" value="F:ATP binding"/>
    <property type="evidence" value="ECO:0007669"/>
    <property type="project" value="UniProtKB-KW"/>
</dbReference>
<dbReference type="PANTHER" id="PTHR42711:SF19">
    <property type="entry name" value="DOXORUBICIN RESISTANCE ATP-BINDING PROTEIN DRRA"/>
    <property type="match status" value="1"/>
</dbReference>
<evidence type="ECO:0000256" key="5">
    <source>
        <dbReference type="ARBA" id="ARBA00023251"/>
    </source>
</evidence>
<dbReference type="RefSeq" id="WP_071083805.1">
    <property type="nucleotide sequence ID" value="NZ_MBLM01000108.1"/>
</dbReference>
<dbReference type="InterPro" id="IPR003593">
    <property type="entry name" value="AAA+_ATPase"/>
</dbReference>
<evidence type="ECO:0000259" key="7">
    <source>
        <dbReference type="PROSITE" id="PS50893"/>
    </source>
</evidence>
<dbReference type="EMBL" id="MBLM01000108">
    <property type="protein sequence ID" value="OHV38771.1"/>
    <property type="molecule type" value="Genomic_DNA"/>
</dbReference>
<keyword evidence="3" id="KW-0547">Nucleotide-binding</keyword>
<dbReference type="GO" id="GO:0046677">
    <property type="term" value="P:response to antibiotic"/>
    <property type="evidence" value="ECO:0007669"/>
    <property type="project" value="UniProtKB-KW"/>
</dbReference>
<dbReference type="GO" id="GO:0016887">
    <property type="term" value="F:ATP hydrolysis activity"/>
    <property type="evidence" value="ECO:0007669"/>
    <property type="project" value="InterPro"/>
</dbReference>
<dbReference type="GO" id="GO:0005886">
    <property type="term" value="C:plasma membrane"/>
    <property type="evidence" value="ECO:0007669"/>
    <property type="project" value="UniProtKB-SubCell"/>
</dbReference>
<evidence type="ECO:0000313" key="9">
    <source>
        <dbReference type="Proteomes" id="UP000179627"/>
    </source>
</evidence>
<sequence>MSRQDTSGAGAAVVVRGLRKSYPGRGRGGAPVTALAGIDLTVPRGTVFGLLGPNGAGKSTTVRILTTLARADGGQAQVAGFDVHRQPARVRASIGLVTQRSGCVPDETGRENLRLQGRLHGMAGARLTRRVDELLDRFDLGTAADRLARTYSGGMLRRLDVAVGLVQRPSVLFLDEPTTGLDPQARTMMWREIAQLTADGLTVVLTTHYLEEADRLAARIAIIRDGRLVVEGSPEALRGELRGDTVELELAAPDQPGGLDRLDQAGGLDRADQAGGLDRADEHGWPGQAGRTDGPAADVRARLCAVPGVDEVTIDGARIRSRVTGGAATLPAIIATLGSAGLTVASATIARPSLDDVYLRHVGERLNETVGTALDSAREDVR</sequence>
<dbReference type="PANTHER" id="PTHR42711">
    <property type="entry name" value="ABC TRANSPORTER ATP-BINDING PROTEIN"/>
    <property type="match status" value="1"/>
</dbReference>
<dbReference type="SUPFAM" id="SSF52540">
    <property type="entry name" value="P-loop containing nucleoside triphosphate hydrolases"/>
    <property type="match status" value="1"/>
</dbReference>
<keyword evidence="9" id="KW-1185">Reference proteome</keyword>
<dbReference type="AlphaFoldDB" id="A0A1S1QZ69"/>
<dbReference type="Pfam" id="PF00005">
    <property type="entry name" value="ABC_tran"/>
    <property type="match status" value="1"/>
</dbReference>
<evidence type="ECO:0000256" key="4">
    <source>
        <dbReference type="ARBA" id="ARBA00022840"/>
    </source>
</evidence>
<dbReference type="InterPro" id="IPR017871">
    <property type="entry name" value="ABC_transporter-like_CS"/>
</dbReference>